<dbReference type="InterPro" id="IPR004358">
    <property type="entry name" value="Sig_transdc_His_kin-like_C"/>
</dbReference>
<feature type="domain" description="Histidine kinase" evidence="14">
    <location>
        <begin position="254"/>
        <end position="465"/>
    </location>
</feature>
<dbReference type="SMART" id="SM00388">
    <property type="entry name" value="HisKA"/>
    <property type="match status" value="1"/>
</dbReference>
<dbReference type="OrthoDB" id="913606at2"/>
<evidence type="ECO:0000259" key="14">
    <source>
        <dbReference type="PROSITE" id="PS50109"/>
    </source>
</evidence>
<dbReference type="EMBL" id="QFYQ01000001">
    <property type="protein sequence ID" value="RAK54771.1"/>
    <property type="molecule type" value="Genomic_DNA"/>
</dbReference>
<dbReference type="SUPFAM" id="SSF55874">
    <property type="entry name" value="ATPase domain of HSP90 chaperone/DNA topoisomerase II/histidine kinase"/>
    <property type="match status" value="1"/>
</dbReference>
<gene>
    <name evidence="15" type="ORF">DJ017_09660</name>
</gene>
<keyword evidence="7" id="KW-0547">Nucleotide-binding</keyword>
<dbReference type="AlphaFoldDB" id="A0A328AJW5"/>
<dbReference type="Gene3D" id="3.30.565.10">
    <property type="entry name" value="Histidine kinase-like ATPase, C-terminal domain"/>
    <property type="match status" value="1"/>
</dbReference>
<dbReference type="InterPro" id="IPR036890">
    <property type="entry name" value="HATPase_C_sf"/>
</dbReference>
<dbReference type="PANTHER" id="PTHR45436:SF14">
    <property type="entry name" value="SENSOR PROTEIN QSEC"/>
    <property type="match status" value="1"/>
</dbReference>
<sequence>MSRRPLQRPTSLLAALFGRVGVLLLVIVTVVGLLAFLTAQRRINEIYDGQLIIGANVLRALMSEELKEAPSPGALSELEVDDAALLSPEDRQAFDNYADWRMFRIWRGAKLVMRSDTGPPVTAPPAENGFGEIDGPQDRWRVYTLHVPAKKVTVQIGERSDIRLVLVQGIALGLAVPLLLLVPTAGVLIWLSLSDGLRALRTLIAEIGRRTMRDLSPLSLDAWPRDLHPLVRSINRLFERIDRAVQNERRFVDDAAHQLRTPLAAVKLQAQLIASEADPAERQLMTQQLVESVDRAAAMTDGLLTLARLGAQGSAAGSGDLRDETVAAIADLAPLAARRQVELSFDGEGAFPGGDAVLMRLIAANLIENAINHAPEGSEVAVVLSRGEGRLRLSVADRGPGIPPAERARVLERFYRGPGAAANGSGLGLSIVNEAVRLLAGRLELRDREDGDPGLWVVVDLPARKVEAA</sequence>
<dbReference type="Pfam" id="PF00512">
    <property type="entry name" value="HisKA"/>
    <property type="match status" value="1"/>
</dbReference>
<keyword evidence="10 13" id="KW-1133">Transmembrane helix</keyword>
<keyword evidence="9" id="KW-0067">ATP-binding</keyword>
<dbReference type="CDD" id="cd00075">
    <property type="entry name" value="HATPase"/>
    <property type="match status" value="1"/>
</dbReference>
<comment type="catalytic activity">
    <reaction evidence="1">
        <text>ATP + protein L-histidine = ADP + protein N-phospho-L-histidine.</text>
        <dbReference type="EC" id="2.7.13.3"/>
    </reaction>
</comment>
<keyword evidence="8" id="KW-0418">Kinase</keyword>
<dbReference type="InterPro" id="IPR050428">
    <property type="entry name" value="TCS_sensor_his_kinase"/>
</dbReference>
<dbReference type="SUPFAM" id="SSF47384">
    <property type="entry name" value="Homodimeric domain of signal transducing histidine kinase"/>
    <property type="match status" value="1"/>
</dbReference>
<dbReference type="SMART" id="SM00387">
    <property type="entry name" value="HATPase_c"/>
    <property type="match status" value="1"/>
</dbReference>
<dbReference type="RefSeq" id="WP_111528521.1">
    <property type="nucleotide sequence ID" value="NZ_JBHRSG010000004.1"/>
</dbReference>
<evidence type="ECO:0000256" key="3">
    <source>
        <dbReference type="ARBA" id="ARBA00012438"/>
    </source>
</evidence>
<dbReference type="Gene3D" id="1.10.287.130">
    <property type="match status" value="1"/>
</dbReference>
<evidence type="ECO:0000256" key="13">
    <source>
        <dbReference type="SAM" id="Phobius"/>
    </source>
</evidence>
<feature type="transmembrane region" description="Helical" evidence="13">
    <location>
        <begin position="12"/>
        <end position="37"/>
    </location>
</feature>
<dbReference type="EC" id="2.7.13.3" evidence="3"/>
<dbReference type="PANTHER" id="PTHR45436">
    <property type="entry name" value="SENSOR HISTIDINE KINASE YKOH"/>
    <property type="match status" value="1"/>
</dbReference>
<evidence type="ECO:0000313" key="16">
    <source>
        <dbReference type="Proteomes" id="UP000249254"/>
    </source>
</evidence>
<dbReference type="PROSITE" id="PS50109">
    <property type="entry name" value="HIS_KIN"/>
    <property type="match status" value="1"/>
</dbReference>
<dbReference type="InterPro" id="IPR003661">
    <property type="entry name" value="HisK_dim/P_dom"/>
</dbReference>
<dbReference type="InterPro" id="IPR003594">
    <property type="entry name" value="HATPase_dom"/>
</dbReference>
<dbReference type="GO" id="GO:0005886">
    <property type="term" value="C:plasma membrane"/>
    <property type="evidence" value="ECO:0007669"/>
    <property type="project" value="TreeGrafter"/>
</dbReference>
<evidence type="ECO:0000256" key="2">
    <source>
        <dbReference type="ARBA" id="ARBA00004141"/>
    </source>
</evidence>
<comment type="subcellular location">
    <subcellularLocation>
        <location evidence="2">Membrane</location>
        <topology evidence="2">Multi-pass membrane protein</topology>
    </subcellularLocation>
</comment>
<dbReference type="CDD" id="cd00082">
    <property type="entry name" value="HisKA"/>
    <property type="match status" value="1"/>
</dbReference>
<evidence type="ECO:0000313" key="15">
    <source>
        <dbReference type="EMBL" id="RAK54771.1"/>
    </source>
</evidence>
<dbReference type="InterPro" id="IPR005467">
    <property type="entry name" value="His_kinase_dom"/>
</dbReference>
<protein>
    <recommendedName>
        <fullName evidence="3">histidine kinase</fullName>
        <ecNumber evidence="3">2.7.13.3</ecNumber>
    </recommendedName>
</protein>
<feature type="transmembrane region" description="Helical" evidence="13">
    <location>
        <begin position="165"/>
        <end position="191"/>
    </location>
</feature>
<evidence type="ECO:0000256" key="9">
    <source>
        <dbReference type="ARBA" id="ARBA00022840"/>
    </source>
</evidence>
<keyword evidence="11" id="KW-0902">Two-component regulatory system</keyword>
<evidence type="ECO:0000256" key="7">
    <source>
        <dbReference type="ARBA" id="ARBA00022741"/>
    </source>
</evidence>
<name>A0A328AJW5_9CAUL</name>
<dbReference type="InterPro" id="IPR036097">
    <property type="entry name" value="HisK_dim/P_sf"/>
</dbReference>
<accession>A0A328AJW5</accession>
<evidence type="ECO:0000256" key="12">
    <source>
        <dbReference type="ARBA" id="ARBA00023136"/>
    </source>
</evidence>
<organism evidence="15 16">
    <name type="scientific">Phenylobacterium soli</name>
    <dbReference type="NCBI Taxonomy" id="2170551"/>
    <lineage>
        <taxon>Bacteria</taxon>
        <taxon>Pseudomonadati</taxon>
        <taxon>Pseudomonadota</taxon>
        <taxon>Alphaproteobacteria</taxon>
        <taxon>Caulobacterales</taxon>
        <taxon>Caulobacteraceae</taxon>
        <taxon>Phenylobacterium</taxon>
    </lineage>
</organism>
<keyword evidence="4" id="KW-0597">Phosphoprotein</keyword>
<dbReference type="Proteomes" id="UP000249254">
    <property type="component" value="Unassembled WGS sequence"/>
</dbReference>
<keyword evidence="16" id="KW-1185">Reference proteome</keyword>
<comment type="caution">
    <text evidence="15">The sequence shown here is derived from an EMBL/GenBank/DDBJ whole genome shotgun (WGS) entry which is preliminary data.</text>
</comment>
<evidence type="ECO:0000256" key="1">
    <source>
        <dbReference type="ARBA" id="ARBA00000085"/>
    </source>
</evidence>
<evidence type="ECO:0000256" key="11">
    <source>
        <dbReference type="ARBA" id="ARBA00023012"/>
    </source>
</evidence>
<evidence type="ECO:0000256" key="8">
    <source>
        <dbReference type="ARBA" id="ARBA00022777"/>
    </source>
</evidence>
<dbReference type="Pfam" id="PF02518">
    <property type="entry name" value="HATPase_c"/>
    <property type="match status" value="1"/>
</dbReference>
<keyword evidence="12 13" id="KW-0472">Membrane</keyword>
<dbReference type="GO" id="GO:0000155">
    <property type="term" value="F:phosphorelay sensor kinase activity"/>
    <property type="evidence" value="ECO:0007669"/>
    <property type="project" value="InterPro"/>
</dbReference>
<evidence type="ECO:0000256" key="5">
    <source>
        <dbReference type="ARBA" id="ARBA00022679"/>
    </source>
</evidence>
<evidence type="ECO:0000256" key="4">
    <source>
        <dbReference type="ARBA" id="ARBA00022553"/>
    </source>
</evidence>
<reference evidence="16" key="1">
    <citation type="submission" date="2018-05" db="EMBL/GenBank/DDBJ databases">
        <authorList>
            <person name="Li X."/>
        </authorList>
    </citation>
    <scope>NUCLEOTIDE SEQUENCE [LARGE SCALE GENOMIC DNA]</scope>
    <source>
        <strain evidence="16">LX32</strain>
    </source>
</reference>
<keyword evidence="6 13" id="KW-0812">Transmembrane</keyword>
<dbReference type="GO" id="GO:0005524">
    <property type="term" value="F:ATP binding"/>
    <property type="evidence" value="ECO:0007669"/>
    <property type="project" value="UniProtKB-KW"/>
</dbReference>
<evidence type="ECO:0000256" key="6">
    <source>
        <dbReference type="ARBA" id="ARBA00022692"/>
    </source>
</evidence>
<proteinExistence type="predicted"/>
<dbReference type="PRINTS" id="PR00344">
    <property type="entry name" value="BCTRLSENSOR"/>
</dbReference>
<keyword evidence="5" id="KW-0808">Transferase</keyword>
<evidence type="ECO:0000256" key="10">
    <source>
        <dbReference type="ARBA" id="ARBA00022989"/>
    </source>
</evidence>